<evidence type="ECO:0000313" key="1">
    <source>
        <dbReference type="EMBL" id="ORX52444.1"/>
    </source>
</evidence>
<proteinExistence type="predicted"/>
<accession>A0A1X2GFD1</accession>
<dbReference type="AlphaFoldDB" id="A0A1X2GFD1"/>
<name>A0A1X2GFD1_9FUNG</name>
<dbReference type="EMBL" id="MCGT01000018">
    <property type="protein sequence ID" value="ORX52444.1"/>
    <property type="molecule type" value="Genomic_DNA"/>
</dbReference>
<sequence length="321" mass="36250">MGIDISECFHNFQLAVKGMLDYGPKKLTLEEHTQNILALSSILLLKPGRTHPDLHQHIDYDTCDQLLDHILRSHVKTQGHVFPDGIKNSVEKIVKCIVDSEPLNLPAYTGNYTRMFASHEITTLLEGATLSPANRILLAIRNMVECLPRHMVGDGPLETELVTRHLQSVLLPLFEDMDAGIVLRWTSVSDDEKMITTRPDASMNFVRGASLGHRVGCGEVKPQYQALNHNAIAKDLIRVCHMAKDASDKNQARVTFAFLAVGNHGTFYILQRAQEHLYLMCEIEHVQLPMVLAEIPIFFKINEEVQKIHGYRRYTEPGIVQ</sequence>
<evidence type="ECO:0000313" key="2">
    <source>
        <dbReference type="Proteomes" id="UP000242146"/>
    </source>
</evidence>
<dbReference type="Proteomes" id="UP000242146">
    <property type="component" value="Unassembled WGS sequence"/>
</dbReference>
<dbReference type="OrthoDB" id="2289025at2759"/>
<gene>
    <name evidence="1" type="ORF">DM01DRAFT_1323629</name>
</gene>
<keyword evidence="2" id="KW-1185">Reference proteome</keyword>
<protein>
    <submittedName>
        <fullName evidence="1">Uncharacterized protein</fullName>
    </submittedName>
</protein>
<reference evidence="1 2" key="1">
    <citation type="submission" date="2016-07" db="EMBL/GenBank/DDBJ databases">
        <title>Pervasive Adenine N6-methylation of Active Genes in Fungi.</title>
        <authorList>
            <consortium name="DOE Joint Genome Institute"/>
            <person name="Mondo S.J."/>
            <person name="Dannebaum R.O."/>
            <person name="Kuo R.C."/>
            <person name="Labutti K."/>
            <person name="Haridas S."/>
            <person name="Kuo A."/>
            <person name="Salamov A."/>
            <person name="Ahrendt S.R."/>
            <person name="Lipzen A."/>
            <person name="Sullivan W."/>
            <person name="Andreopoulos W.B."/>
            <person name="Clum A."/>
            <person name="Lindquist E."/>
            <person name="Daum C."/>
            <person name="Ramamoorthy G.K."/>
            <person name="Gryganskyi A."/>
            <person name="Culley D."/>
            <person name="Magnuson J.K."/>
            <person name="James T.Y."/>
            <person name="O'Malley M.A."/>
            <person name="Stajich J.E."/>
            <person name="Spatafora J.W."/>
            <person name="Visel A."/>
            <person name="Grigoriev I.V."/>
        </authorList>
    </citation>
    <scope>NUCLEOTIDE SEQUENCE [LARGE SCALE GENOMIC DNA]</scope>
    <source>
        <strain evidence="1 2">NRRL 3301</strain>
    </source>
</reference>
<comment type="caution">
    <text evidence="1">The sequence shown here is derived from an EMBL/GenBank/DDBJ whole genome shotgun (WGS) entry which is preliminary data.</text>
</comment>
<organism evidence="1 2">
    <name type="scientific">Hesseltinella vesiculosa</name>
    <dbReference type="NCBI Taxonomy" id="101127"/>
    <lineage>
        <taxon>Eukaryota</taxon>
        <taxon>Fungi</taxon>
        <taxon>Fungi incertae sedis</taxon>
        <taxon>Mucoromycota</taxon>
        <taxon>Mucoromycotina</taxon>
        <taxon>Mucoromycetes</taxon>
        <taxon>Mucorales</taxon>
        <taxon>Cunninghamellaceae</taxon>
        <taxon>Hesseltinella</taxon>
    </lineage>
</organism>